<dbReference type="EMBL" id="GQ900485">
    <property type="protein sequence ID" value="ACZ69285.1"/>
    <property type="molecule type" value="Genomic_DNA"/>
</dbReference>
<dbReference type="AlphaFoldDB" id="D2J828"/>
<dbReference type="EMBL" id="GQ900426">
    <property type="protein sequence ID" value="ACZ68815.1"/>
    <property type="molecule type" value="Genomic_DNA"/>
</dbReference>
<geneLocation type="plasmid" evidence="2">
    <name>pWBG744</name>
</geneLocation>
<sequence length="40" mass="4894">MIIIPSKNVTIIKFNKYSLFTFFIMNLIPFMYIIFNNKKF</sequence>
<reference evidence="2" key="1">
    <citation type="submission" date="2009-08" db="EMBL/GenBank/DDBJ databases">
        <authorList>
            <person name="Gill J."/>
            <person name="Borman J."/>
            <person name="Shetty J."/>
            <person name="Hostetler J."/>
            <person name="Durkin S."/>
            <person name="Montgomery B."/>
        </authorList>
    </citation>
    <scope>NUCLEOTIDE SEQUENCE</scope>
    <source>
        <strain evidence="3">433</strain>
        <strain evidence="4">C00704</strain>
        <strain evidence="5">NE 3809</strain>
        <strain evidence="2">WL6N</strain>
        <plasmid evidence="2">pWBG744</plasmid>
        <plasmid evidence="5">SAP048A</plasmid>
        <plasmid evidence="4">SAP071A</plasmid>
        <plasmid evidence="3">SAP074A</plasmid>
    </source>
</reference>
<protein>
    <submittedName>
        <fullName evidence="2">Uncharacterized protein</fullName>
    </submittedName>
</protein>
<accession>D2J828</accession>
<evidence type="ECO:0000313" key="5">
    <source>
        <dbReference type="EMBL" id="ADA61885.1"/>
    </source>
</evidence>
<evidence type="ECO:0000313" key="2">
    <source>
        <dbReference type="EMBL" id="ACZ58928.1"/>
    </source>
</evidence>
<geneLocation type="plasmid" evidence="5">
    <name>SAP048A</name>
</geneLocation>
<geneLocation type="plasmid" evidence="4">
    <name>SAP071A</name>
</geneLocation>
<geneLocation type="plasmid" evidence="3">
    <name>SAP074A</name>
</geneLocation>
<name>D2J828_STAAU</name>
<evidence type="ECO:0000313" key="3">
    <source>
        <dbReference type="EMBL" id="ACZ68815.1"/>
    </source>
</evidence>
<dbReference type="EMBL" id="GQ900398">
    <property type="protein sequence ID" value="ACZ58928.1"/>
    <property type="molecule type" value="Genomic_DNA"/>
</dbReference>
<keyword evidence="1" id="KW-0812">Transmembrane</keyword>
<reference evidence="2" key="2">
    <citation type="submission" date="2009-12" db="EMBL/GenBank/DDBJ databases">
        <authorList>
            <person name="Summers A.O."/>
            <person name="Shearer J."/>
            <person name="Wireman J."/>
        </authorList>
    </citation>
    <scope>NUCLEOTIDE SEQUENCE</scope>
    <source>
        <strain evidence="3">433</strain>
        <strain evidence="4">C00704</strain>
        <strain evidence="5">NE 3809</strain>
        <strain evidence="2">WL6N</strain>
        <plasmid evidence="2">pWBG744</plasmid>
        <plasmid evidence="5">SAP048A</plasmid>
        <plasmid evidence="4">SAP071A</plasmid>
        <plasmid evidence="3">SAP074A</plasmid>
    </source>
</reference>
<proteinExistence type="predicted"/>
<keyword evidence="2" id="KW-0614">Plasmid</keyword>
<evidence type="ECO:0000313" key="4">
    <source>
        <dbReference type="EMBL" id="ACZ69285.1"/>
    </source>
</evidence>
<evidence type="ECO:0000256" key="1">
    <source>
        <dbReference type="SAM" id="Phobius"/>
    </source>
</evidence>
<feature type="transmembrane region" description="Helical" evidence="1">
    <location>
        <begin position="17"/>
        <end position="35"/>
    </location>
</feature>
<gene>
    <name evidence="2" type="ORF">SAP038A_023</name>
    <name evidence="5" type="ORF">SAP048A_030</name>
    <name evidence="4" type="ORF">SAP071A_029</name>
    <name evidence="3" type="ORF">SAP074A_022</name>
</gene>
<keyword evidence="1" id="KW-1133">Transmembrane helix</keyword>
<organism evidence="2">
    <name type="scientific">Staphylococcus aureus</name>
    <dbReference type="NCBI Taxonomy" id="1280"/>
    <lineage>
        <taxon>Bacteria</taxon>
        <taxon>Bacillati</taxon>
        <taxon>Bacillota</taxon>
        <taxon>Bacilli</taxon>
        <taxon>Bacillales</taxon>
        <taxon>Staphylococcaceae</taxon>
        <taxon>Staphylococcus</taxon>
    </lineage>
</organism>
<dbReference type="EMBL" id="GQ900406">
    <property type="protein sequence ID" value="ADA61885.1"/>
    <property type="molecule type" value="Genomic_DNA"/>
</dbReference>
<keyword evidence="1" id="KW-0472">Membrane</keyword>